<dbReference type="Proteomes" id="UP000290172">
    <property type="component" value="Unassembled WGS sequence"/>
</dbReference>
<sequence length="120" mass="13844">MTYEELIKELCDVIKESEANSISIYENFEKLEEFLTTLDLPQHKMSKIDEVISSSYGILQHQDLYRQRIERVVNFVCENNNIDSSEFNLASSAKYIAGDTDNAEVLDNDELEALIKSMQK</sequence>
<dbReference type="SUPFAM" id="SSF75708">
    <property type="entry name" value="Chemotaxis phosphatase CheZ"/>
    <property type="match status" value="1"/>
</dbReference>
<organism evidence="1 2">
    <name type="scientific">Halarcobacter ebronensis</name>
    <dbReference type="NCBI Taxonomy" id="1462615"/>
    <lineage>
        <taxon>Bacteria</taxon>
        <taxon>Pseudomonadati</taxon>
        <taxon>Campylobacterota</taxon>
        <taxon>Epsilonproteobacteria</taxon>
        <taxon>Campylobacterales</taxon>
        <taxon>Arcobacteraceae</taxon>
        <taxon>Halarcobacter</taxon>
    </lineage>
</organism>
<comment type="caution">
    <text evidence="1">The sequence shown here is derived from an EMBL/GenBank/DDBJ whole genome shotgun (WGS) entry which is preliminary data.</text>
</comment>
<evidence type="ECO:0000313" key="1">
    <source>
        <dbReference type="EMBL" id="RXJ67392.1"/>
    </source>
</evidence>
<dbReference type="Gene3D" id="1.10.287.500">
    <property type="entry name" value="Helix hairpin bin"/>
    <property type="match status" value="1"/>
</dbReference>
<gene>
    <name evidence="1" type="ORF">CRV08_10715</name>
</gene>
<reference evidence="1 2" key="1">
    <citation type="submission" date="2017-10" db="EMBL/GenBank/DDBJ databases">
        <title>Genomics of the genus Arcobacter.</title>
        <authorList>
            <person name="Perez-Cataluna A."/>
            <person name="Figueras M.J."/>
        </authorList>
    </citation>
    <scope>NUCLEOTIDE SEQUENCE [LARGE SCALE GENOMIC DNA]</scope>
    <source>
        <strain evidence="1 2">CECT 8993</strain>
    </source>
</reference>
<protein>
    <submittedName>
        <fullName evidence="1">Uncharacterized protein</fullName>
    </submittedName>
</protein>
<accession>A0A4Q0YAU8</accession>
<name>A0A4Q0YAU8_9BACT</name>
<dbReference type="EMBL" id="PDKJ01000009">
    <property type="protein sequence ID" value="RXJ67392.1"/>
    <property type="molecule type" value="Genomic_DNA"/>
</dbReference>
<dbReference type="AlphaFoldDB" id="A0A4Q0YAU8"/>
<proteinExistence type="predicted"/>
<dbReference type="RefSeq" id="WP_128981940.1">
    <property type="nucleotide sequence ID" value="NZ_PDKJ01000009.1"/>
</dbReference>
<evidence type="ECO:0000313" key="2">
    <source>
        <dbReference type="Proteomes" id="UP000290172"/>
    </source>
</evidence>